<keyword evidence="2" id="KW-1185">Reference proteome</keyword>
<protein>
    <submittedName>
        <fullName evidence="1">Kinase-like protein</fullName>
    </submittedName>
</protein>
<organism evidence="1 2">
    <name type="scientific">Melia azedarach</name>
    <name type="common">Chinaberry tree</name>
    <dbReference type="NCBI Taxonomy" id="155640"/>
    <lineage>
        <taxon>Eukaryota</taxon>
        <taxon>Viridiplantae</taxon>
        <taxon>Streptophyta</taxon>
        <taxon>Embryophyta</taxon>
        <taxon>Tracheophyta</taxon>
        <taxon>Spermatophyta</taxon>
        <taxon>Magnoliopsida</taxon>
        <taxon>eudicotyledons</taxon>
        <taxon>Gunneridae</taxon>
        <taxon>Pentapetalae</taxon>
        <taxon>rosids</taxon>
        <taxon>malvids</taxon>
        <taxon>Sapindales</taxon>
        <taxon>Meliaceae</taxon>
        <taxon>Melia</taxon>
    </lineage>
</organism>
<comment type="caution">
    <text evidence="1">The sequence shown here is derived from an EMBL/GenBank/DDBJ whole genome shotgun (WGS) entry which is preliminary data.</text>
</comment>
<evidence type="ECO:0000313" key="2">
    <source>
        <dbReference type="Proteomes" id="UP001164539"/>
    </source>
</evidence>
<dbReference type="EMBL" id="CM051397">
    <property type="protein sequence ID" value="KAJ4720030.1"/>
    <property type="molecule type" value="Genomic_DNA"/>
</dbReference>
<accession>A0ACC1YBS8</accession>
<evidence type="ECO:0000313" key="1">
    <source>
        <dbReference type="EMBL" id="KAJ4720030.1"/>
    </source>
</evidence>
<sequence length="387" mass="43099">MFQGSIPPSLGSLKGIIDLDLSCNNLSGKIPKELEILPFLENLNLVHNNFEGLVPSKGVFTKTSVISVAGNSKLCGGVPELRSPACAIEDFKKQNHPFGIKFIVIIITLSLCLMLVMLLVTVFWKIKPRRLSVQSLLGEEFLRISYDELLKAADGFSSANLIGVGSFGCVYKGKLQQDGKPVAVKVFNLERLGASKSFVAECEALRKTRHRDLLKILTACSSINFKGNDFKALVFEFMPNGSLESWLHPSEDTRKLDLPQRLNIAVDVVTALEYLHHHCEIPIVGDFGLPRFLFINIKYGRGGSASKQGDVYSYGILPLEILTGKRPTDEMFTDGLSLHNFCKMALPDRVMEIVDPHLLQEVQIYETNRDAGDERYIKAKNERMPDL</sequence>
<gene>
    <name evidence="1" type="ORF">OWV82_007926</name>
</gene>
<proteinExistence type="predicted"/>
<name>A0ACC1YBS8_MELAZ</name>
<dbReference type="Proteomes" id="UP001164539">
    <property type="component" value="Chromosome 4"/>
</dbReference>
<reference evidence="1 2" key="1">
    <citation type="journal article" date="2023" name="Science">
        <title>Complex scaffold remodeling in plant triterpene biosynthesis.</title>
        <authorList>
            <person name="De La Pena R."/>
            <person name="Hodgson H."/>
            <person name="Liu J.C."/>
            <person name="Stephenson M.J."/>
            <person name="Martin A.C."/>
            <person name="Owen C."/>
            <person name="Harkess A."/>
            <person name="Leebens-Mack J."/>
            <person name="Jimenez L.E."/>
            <person name="Osbourn A."/>
            <person name="Sattely E.S."/>
        </authorList>
    </citation>
    <scope>NUCLEOTIDE SEQUENCE [LARGE SCALE GENOMIC DNA]</scope>
    <source>
        <strain evidence="2">cv. JPN11</strain>
        <tissue evidence="1">Leaf</tissue>
    </source>
</reference>